<evidence type="ECO:0000313" key="2">
    <source>
        <dbReference type="EMBL" id="KAE8986970.1"/>
    </source>
</evidence>
<dbReference type="EMBL" id="QXFV01002499">
    <property type="protein sequence ID" value="KAE8986970.1"/>
    <property type="molecule type" value="Genomic_DNA"/>
</dbReference>
<accession>A0A6A3IXS3</accession>
<reference evidence="4 6" key="1">
    <citation type="submission" date="2018-09" db="EMBL/GenBank/DDBJ databases">
        <title>Genomic investigation of the strawberry pathogen Phytophthora fragariae indicates pathogenicity is determined by transcriptional variation in three key races.</title>
        <authorList>
            <person name="Adams T.M."/>
            <person name="Armitage A.D."/>
            <person name="Sobczyk M.K."/>
            <person name="Bates H.J."/>
            <person name="Dunwell J.M."/>
            <person name="Nellist C.F."/>
            <person name="Harrison R.J."/>
        </authorList>
    </citation>
    <scope>NUCLEOTIDE SEQUENCE [LARGE SCALE GENOMIC DNA]</scope>
    <source>
        <strain evidence="2 4">SCRP249</strain>
        <strain evidence="1 6">SCRP324</strain>
        <strain evidence="3 5">SCRP333</strain>
    </source>
</reference>
<dbReference type="AlphaFoldDB" id="A0A6A3IXS3"/>
<proteinExistence type="predicted"/>
<evidence type="ECO:0000313" key="1">
    <source>
        <dbReference type="EMBL" id="KAE8982249.1"/>
    </source>
</evidence>
<dbReference type="Proteomes" id="UP000434957">
    <property type="component" value="Unassembled WGS sequence"/>
</dbReference>
<comment type="caution">
    <text evidence="2">The sequence shown here is derived from an EMBL/GenBank/DDBJ whole genome shotgun (WGS) entry which is preliminary data.</text>
</comment>
<evidence type="ECO:0000313" key="3">
    <source>
        <dbReference type="EMBL" id="KAE9303930.1"/>
    </source>
</evidence>
<evidence type="ECO:0000313" key="6">
    <source>
        <dbReference type="Proteomes" id="UP000435112"/>
    </source>
</evidence>
<dbReference type="Proteomes" id="UP000429607">
    <property type="component" value="Unassembled WGS sequence"/>
</dbReference>
<organism evidence="2 4">
    <name type="scientific">Phytophthora rubi</name>
    <dbReference type="NCBI Taxonomy" id="129364"/>
    <lineage>
        <taxon>Eukaryota</taxon>
        <taxon>Sar</taxon>
        <taxon>Stramenopiles</taxon>
        <taxon>Oomycota</taxon>
        <taxon>Peronosporomycetes</taxon>
        <taxon>Peronosporales</taxon>
        <taxon>Peronosporaceae</taxon>
        <taxon>Phytophthora</taxon>
    </lineage>
</organism>
<sequence length="306" mass="34383">MLDATAAFELDEVTALSLLEGCDLAEDVEAIPSSIVEPVSAPKARKRQCCRLARRDEVITLRKAEKQLCTQLRQLQLALRLKSRPGKKQLDGTLHTVLTWEEICHRQAARRAESEAESKKLRNEVQRRLWQAKQLLKGFKRRLRHEVVGSSIKLCRQYCVDAIGVTPPTDNESVFHDLLLGMDELYAGVDDFFEKVKMDELPCPGRRNTTPGSRAEGKFVELLDCYAVPFGLEDTDKAVWRCLGEEEPQSPKPAFVQHFPESGNTLKQSMCSAFTAGSVHVRVIVRKVGSEICGARPSRVHFPKAD</sequence>
<keyword evidence="5" id="KW-1185">Reference proteome</keyword>
<dbReference type="OrthoDB" id="119470at2759"/>
<dbReference type="EMBL" id="QXFT01002100">
    <property type="protein sequence ID" value="KAE9303930.1"/>
    <property type="molecule type" value="Genomic_DNA"/>
</dbReference>
<gene>
    <name evidence="2" type="ORF">PR001_g22456</name>
    <name evidence="1" type="ORF">PR002_g23582</name>
    <name evidence="3" type="ORF">PR003_g21882</name>
</gene>
<protein>
    <submittedName>
        <fullName evidence="2">Uncharacterized protein</fullName>
    </submittedName>
</protein>
<dbReference type="Proteomes" id="UP000435112">
    <property type="component" value="Unassembled WGS sequence"/>
</dbReference>
<evidence type="ECO:0000313" key="4">
    <source>
        <dbReference type="Proteomes" id="UP000429607"/>
    </source>
</evidence>
<name>A0A6A3IXS3_9STRA</name>
<dbReference type="EMBL" id="QXFU01002723">
    <property type="protein sequence ID" value="KAE8982249.1"/>
    <property type="molecule type" value="Genomic_DNA"/>
</dbReference>
<evidence type="ECO:0000313" key="5">
    <source>
        <dbReference type="Proteomes" id="UP000434957"/>
    </source>
</evidence>